<accession>G2XVD9</accession>
<evidence type="ECO:0000313" key="2">
    <source>
        <dbReference type="Proteomes" id="UP000008177"/>
    </source>
</evidence>
<organism evidence="1 2">
    <name type="scientific">Botryotinia fuckeliana (strain T4)</name>
    <name type="common">Noble rot fungus</name>
    <name type="synonym">Botrytis cinerea</name>
    <dbReference type="NCBI Taxonomy" id="999810"/>
    <lineage>
        <taxon>Eukaryota</taxon>
        <taxon>Fungi</taxon>
        <taxon>Dikarya</taxon>
        <taxon>Ascomycota</taxon>
        <taxon>Pezizomycotina</taxon>
        <taxon>Leotiomycetes</taxon>
        <taxon>Helotiales</taxon>
        <taxon>Sclerotiniaceae</taxon>
        <taxon>Botrytis</taxon>
    </lineage>
</organism>
<proteinExistence type="predicted"/>
<dbReference type="EMBL" id="FQ790271">
    <property type="protein sequence ID" value="CCD44459.1"/>
    <property type="molecule type" value="Genomic_DNA"/>
</dbReference>
<protein>
    <submittedName>
        <fullName evidence="1">Uncharacterized protein</fullName>
    </submittedName>
</protein>
<dbReference type="HOGENOM" id="CLU_3106042_0_0_1"/>
<evidence type="ECO:0000313" key="1">
    <source>
        <dbReference type="EMBL" id="CCD44459.1"/>
    </source>
</evidence>
<dbReference type="AlphaFoldDB" id="G2XVD9"/>
<dbReference type="Proteomes" id="UP000008177">
    <property type="component" value="Unplaced contigs"/>
</dbReference>
<reference evidence="2" key="1">
    <citation type="journal article" date="2011" name="PLoS Genet.">
        <title>Genomic analysis of the necrotrophic fungal pathogens Sclerotinia sclerotiorum and Botrytis cinerea.</title>
        <authorList>
            <person name="Amselem J."/>
            <person name="Cuomo C.A."/>
            <person name="van Kan J.A."/>
            <person name="Viaud M."/>
            <person name="Benito E.P."/>
            <person name="Couloux A."/>
            <person name="Coutinho P.M."/>
            <person name="de Vries R.P."/>
            <person name="Dyer P.S."/>
            <person name="Fillinger S."/>
            <person name="Fournier E."/>
            <person name="Gout L."/>
            <person name="Hahn M."/>
            <person name="Kohn L."/>
            <person name="Lapalu N."/>
            <person name="Plummer K.M."/>
            <person name="Pradier J.M."/>
            <person name="Quevillon E."/>
            <person name="Sharon A."/>
            <person name="Simon A."/>
            <person name="ten Have A."/>
            <person name="Tudzynski B."/>
            <person name="Tudzynski P."/>
            <person name="Wincker P."/>
            <person name="Andrew M."/>
            <person name="Anthouard V."/>
            <person name="Beever R.E."/>
            <person name="Beffa R."/>
            <person name="Benoit I."/>
            <person name="Bouzid O."/>
            <person name="Brault B."/>
            <person name="Chen Z."/>
            <person name="Choquer M."/>
            <person name="Collemare J."/>
            <person name="Cotton P."/>
            <person name="Danchin E.G."/>
            <person name="Da Silva C."/>
            <person name="Gautier A."/>
            <person name="Giraud C."/>
            <person name="Giraud T."/>
            <person name="Gonzalez C."/>
            <person name="Grossetete S."/>
            <person name="Guldener U."/>
            <person name="Henrissat B."/>
            <person name="Howlett B.J."/>
            <person name="Kodira C."/>
            <person name="Kretschmer M."/>
            <person name="Lappartient A."/>
            <person name="Leroch M."/>
            <person name="Levis C."/>
            <person name="Mauceli E."/>
            <person name="Neuveglise C."/>
            <person name="Oeser B."/>
            <person name="Pearson M."/>
            <person name="Poulain J."/>
            <person name="Poussereau N."/>
            <person name="Quesneville H."/>
            <person name="Rascle C."/>
            <person name="Schumacher J."/>
            <person name="Segurens B."/>
            <person name="Sexton A."/>
            <person name="Silva E."/>
            <person name="Sirven C."/>
            <person name="Soanes D.M."/>
            <person name="Talbot N.J."/>
            <person name="Templeton M."/>
            <person name="Yandava C."/>
            <person name="Yarden O."/>
            <person name="Zeng Q."/>
            <person name="Rollins J.A."/>
            <person name="Lebrun M.H."/>
            <person name="Dickman M."/>
        </authorList>
    </citation>
    <scope>NUCLEOTIDE SEQUENCE [LARGE SCALE GENOMIC DNA]</scope>
    <source>
        <strain evidence="2">T4</strain>
    </source>
</reference>
<gene>
    <name evidence="1" type="ORF">BofuT4_P053600.1</name>
</gene>
<sequence>MNTFVLTNTCSPTNLNHGCPYSHSYISHNSSPRIILQTPSPISPRPPNIHE</sequence>
<dbReference type="InParanoid" id="G2XVD9"/>
<name>G2XVD9_BOTF4</name>